<feature type="non-terminal residue" evidence="2">
    <location>
        <position position="1"/>
    </location>
</feature>
<dbReference type="GO" id="GO:0006302">
    <property type="term" value="P:double-strand break repair"/>
    <property type="evidence" value="ECO:0007669"/>
    <property type="project" value="InterPro"/>
</dbReference>
<dbReference type="GO" id="GO:0070531">
    <property type="term" value="C:BRCA1-A complex"/>
    <property type="evidence" value="ECO:0007669"/>
    <property type="project" value="InterPro"/>
</dbReference>
<feature type="compositionally biased region" description="Basic and acidic residues" evidence="1">
    <location>
        <begin position="54"/>
        <end position="67"/>
    </location>
</feature>
<reference evidence="2" key="2">
    <citation type="submission" date="2016-06" db="EMBL/GenBank/DDBJ databases">
        <title>The genome of a short-lived fish provides insights into sex chromosome evolution and the genetic control of aging.</title>
        <authorList>
            <person name="Reichwald K."/>
            <person name="Felder M."/>
            <person name="Petzold A."/>
            <person name="Koch P."/>
            <person name="Groth M."/>
            <person name="Platzer M."/>
        </authorList>
    </citation>
    <scope>NUCLEOTIDE SEQUENCE</scope>
    <source>
        <tissue evidence="2">Brain</tissue>
    </source>
</reference>
<dbReference type="AlphaFoldDB" id="A0A1A7WY56"/>
<sequence>GLDPDRYTQVIVAQMEVYEKSLKRAQRVLLRKAEWGEGIQPQPERRGLRRRGRKTSEAVEEEKRKEEDENQEEEEKNGGDEEQMDTDDCDVCPETQLSDDGTRDLIVVADGAEQKHPELQEGAVILREDSPVRNEQREEEEEVGVATTKENVSGCSDDGWTRRDEKEVKEERRDLDVDVEETKGRGRVRSASPELESAVVPRSPEASVDCPICQAPFPVSEIEVHAAYCDGEVAVVGGQRRGTCCRLWSKPKTGIQMLDLLDPNSNHKL</sequence>
<name>A0A1A7WY56_9TELE</name>
<dbReference type="EMBL" id="HADW01009246">
    <property type="protein sequence ID" value="SBP10646.1"/>
    <property type="molecule type" value="Transcribed_RNA"/>
</dbReference>
<dbReference type="GO" id="GO:0070530">
    <property type="term" value="F:K63-linked polyubiquitin modification-dependent protein binding"/>
    <property type="evidence" value="ECO:0007669"/>
    <property type="project" value="InterPro"/>
</dbReference>
<dbReference type="GO" id="GO:0042393">
    <property type="term" value="F:histone binding"/>
    <property type="evidence" value="ECO:0007669"/>
    <property type="project" value="TreeGrafter"/>
</dbReference>
<organism evidence="2">
    <name type="scientific">Iconisemion striatum</name>
    <dbReference type="NCBI Taxonomy" id="60296"/>
    <lineage>
        <taxon>Eukaryota</taxon>
        <taxon>Metazoa</taxon>
        <taxon>Chordata</taxon>
        <taxon>Craniata</taxon>
        <taxon>Vertebrata</taxon>
        <taxon>Euteleostomi</taxon>
        <taxon>Actinopterygii</taxon>
        <taxon>Neopterygii</taxon>
        <taxon>Teleostei</taxon>
        <taxon>Neoteleostei</taxon>
        <taxon>Acanthomorphata</taxon>
        <taxon>Ovalentaria</taxon>
        <taxon>Atherinomorphae</taxon>
        <taxon>Cyprinodontiformes</taxon>
        <taxon>Nothobranchiidae</taxon>
        <taxon>Iconisemion</taxon>
    </lineage>
</organism>
<evidence type="ECO:0000256" key="1">
    <source>
        <dbReference type="SAM" id="MobiDB-lite"/>
    </source>
</evidence>
<gene>
    <name evidence="2" type="primary">UIMC1</name>
</gene>
<feature type="region of interest" description="Disordered" evidence="1">
    <location>
        <begin position="32"/>
        <end position="200"/>
    </location>
</feature>
<dbReference type="PANTHER" id="PTHR15932:SF2">
    <property type="entry name" value="BRCA1-A COMPLEX SUBUNIT RAP80"/>
    <property type="match status" value="1"/>
</dbReference>
<evidence type="ECO:0000313" key="2">
    <source>
        <dbReference type="EMBL" id="SBP10646.1"/>
    </source>
</evidence>
<feature type="compositionally biased region" description="Basic and acidic residues" evidence="1">
    <location>
        <begin position="126"/>
        <end position="136"/>
    </location>
</feature>
<protein>
    <submittedName>
        <fullName evidence="2">Ubiquitin interaction motif containing 1</fullName>
    </submittedName>
</protein>
<accession>A0A1A7WY56</accession>
<reference evidence="2" key="1">
    <citation type="submission" date="2016-05" db="EMBL/GenBank/DDBJ databases">
        <authorList>
            <person name="Lavstsen T."/>
            <person name="Jespersen J.S."/>
        </authorList>
    </citation>
    <scope>NUCLEOTIDE SEQUENCE</scope>
    <source>
        <tissue evidence="2">Brain</tissue>
    </source>
</reference>
<feature type="compositionally biased region" description="Basic and acidic residues" evidence="1">
    <location>
        <begin position="159"/>
        <end position="184"/>
    </location>
</feature>
<dbReference type="GO" id="GO:0045739">
    <property type="term" value="P:positive regulation of DNA repair"/>
    <property type="evidence" value="ECO:0007669"/>
    <property type="project" value="TreeGrafter"/>
</dbReference>
<feature type="compositionally biased region" description="Acidic residues" evidence="1">
    <location>
        <begin position="68"/>
        <end position="91"/>
    </location>
</feature>
<dbReference type="PANTHER" id="PTHR15932">
    <property type="entry name" value="UBIQUITIN INTERACTION MOTIF-CONTAINING PROTEIN 1"/>
    <property type="match status" value="1"/>
</dbReference>
<proteinExistence type="predicted"/>
<dbReference type="InterPro" id="IPR038868">
    <property type="entry name" value="RAP80"/>
</dbReference>